<dbReference type="InterPro" id="IPR009057">
    <property type="entry name" value="Homeodomain-like_sf"/>
</dbReference>
<comment type="caution">
    <text evidence="3">The sequence shown here is derived from an EMBL/GenBank/DDBJ whole genome shotgun (WGS) entry which is preliminary data.</text>
</comment>
<dbReference type="AlphaFoldDB" id="A0A8S0S9U1"/>
<dbReference type="InterPro" id="IPR001005">
    <property type="entry name" value="SANT/Myb"/>
</dbReference>
<dbReference type="Proteomes" id="UP000594638">
    <property type="component" value="Unassembled WGS sequence"/>
</dbReference>
<dbReference type="EMBL" id="CACTIH010003957">
    <property type="protein sequence ID" value="CAA2987930.1"/>
    <property type="molecule type" value="Genomic_DNA"/>
</dbReference>
<keyword evidence="4" id="KW-1185">Reference proteome</keyword>
<dbReference type="Gene3D" id="1.10.10.60">
    <property type="entry name" value="Homeodomain-like"/>
    <property type="match status" value="1"/>
</dbReference>
<dbReference type="SUPFAM" id="SSF46689">
    <property type="entry name" value="Homeodomain-like"/>
    <property type="match status" value="1"/>
</dbReference>
<dbReference type="PANTHER" id="PTHR46872">
    <property type="entry name" value="DNA BINDING PROTEIN"/>
    <property type="match status" value="1"/>
</dbReference>
<gene>
    <name evidence="3" type="ORF">OLEA9_A073249</name>
</gene>
<protein>
    <submittedName>
        <fullName evidence="3">Uncharacterized protein LOC111396080 isoform X1</fullName>
    </submittedName>
</protein>
<organism evidence="3 4">
    <name type="scientific">Olea europaea subsp. europaea</name>
    <dbReference type="NCBI Taxonomy" id="158383"/>
    <lineage>
        <taxon>Eukaryota</taxon>
        <taxon>Viridiplantae</taxon>
        <taxon>Streptophyta</taxon>
        <taxon>Embryophyta</taxon>
        <taxon>Tracheophyta</taxon>
        <taxon>Spermatophyta</taxon>
        <taxon>Magnoliopsida</taxon>
        <taxon>eudicotyledons</taxon>
        <taxon>Gunneridae</taxon>
        <taxon>Pentapetalae</taxon>
        <taxon>asterids</taxon>
        <taxon>lamiids</taxon>
        <taxon>Lamiales</taxon>
        <taxon>Oleaceae</taxon>
        <taxon>Oleeae</taxon>
        <taxon>Olea</taxon>
    </lineage>
</organism>
<evidence type="ECO:0000259" key="2">
    <source>
        <dbReference type="PROSITE" id="PS50090"/>
    </source>
</evidence>
<evidence type="ECO:0000313" key="4">
    <source>
        <dbReference type="Proteomes" id="UP000594638"/>
    </source>
</evidence>
<dbReference type="CDD" id="cd00167">
    <property type="entry name" value="SANT"/>
    <property type="match status" value="1"/>
</dbReference>
<dbReference type="Gramene" id="OE9A073249T3">
    <property type="protein sequence ID" value="OE9A073249C3"/>
    <property type="gene ID" value="OE9A073249"/>
</dbReference>
<dbReference type="PANTHER" id="PTHR46872:SF5">
    <property type="entry name" value="MYB-LIKE DOMAIN-CONTAINING PROTEIN"/>
    <property type="match status" value="1"/>
</dbReference>
<name>A0A8S0S9U1_OLEEU</name>
<sequence>MSLWIEKMGTKRPFQEDDFPELSFKHAKQLGFNNNLNSYFEDFSSCRTSPKSDTVAASNFCNYKFDERHGNSDISSYSNIDEKELEMGTALSNGSIDEDSAFEDRFCWSHFQGYFDFSVPRRLPVQFRDPYSFLLNCSPRKEIPVGRDHQAEVPPWDPNATWKDTSSPSYFVDDESEEKLMGTCIIPMPNLKFDGIKEVHGQADCNCLDRGSVKCVQQHAKEAREKLRETIGDEKFAELGFLDMGEEVASKWTEEEQQIFHQVIYSNPLLLGKNFWRHLSAVFPTRTKKEIVSYYFNVFMLRRRALQNRINPLAVNSDDDEWHGADGGFYQGGEEDEDSLVESFGDQDVHVGPGNGSSSENVCRYEVEDSGNGIFHGNGNGEHGDAIELDSKRD</sequence>
<reference evidence="3 4" key="1">
    <citation type="submission" date="2019-12" db="EMBL/GenBank/DDBJ databases">
        <authorList>
            <person name="Alioto T."/>
            <person name="Alioto T."/>
            <person name="Gomez Garrido J."/>
        </authorList>
    </citation>
    <scope>NUCLEOTIDE SEQUENCE [LARGE SCALE GENOMIC DNA]</scope>
</reference>
<dbReference type="PROSITE" id="PS50090">
    <property type="entry name" value="MYB_LIKE"/>
    <property type="match status" value="1"/>
</dbReference>
<proteinExistence type="predicted"/>
<dbReference type="Pfam" id="PF00249">
    <property type="entry name" value="Myb_DNA-binding"/>
    <property type="match status" value="1"/>
</dbReference>
<feature type="compositionally biased region" description="Basic and acidic residues" evidence="1">
    <location>
        <begin position="382"/>
        <end position="394"/>
    </location>
</feature>
<evidence type="ECO:0000256" key="1">
    <source>
        <dbReference type="SAM" id="MobiDB-lite"/>
    </source>
</evidence>
<dbReference type="OrthoDB" id="1908944at2759"/>
<evidence type="ECO:0000313" key="3">
    <source>
        <dbReference type="EMBL" id="CAA2987930.1"/>
    </source>
</evidence>
<dbReference type="SMART" id="SM00717">
    <property type="entry name" value="SANT"/>
    <property type="match status" value="1"/>
</dbReference>
<feature type="region of interest" description="Disordered" evidence="1">
    <location>
        <begin position="373"/>
        <end position="394"/>
    </location>
</feature>
<feature type="domain" description="Myb-like" evidence="2">
    <location>
        <begin position="250"/>
        <end position="299"/>
    </location>
</feature>
<accession>A0A8S0S9U1</accession>